<proteinExistence type="predicted"/>
<reference evidence="3" key="1">
    <citation type="journal article" date="2023" name="Mol. Phylogenet. Evol.">
        <title>Genome-scale phylogeny and comparative genomics of the fungal order Sordariales.</title>
        <authorList>
            <person name="Hensen N."/>
            <person name="Bonometti L."/>
            <person name="Westerberg I."/>
            <person name="Brannstrom I.O."/>
            <person name="Guillou S."/>
            <person name="Cros-Aarteil S."/>
            <person name="Calhoun S."/>
            <person name="Haridas S."/>
            <person name="Kuo A."/>
            <person name="Mondo S."/>
            <person name="Pangilinan J."/>
            <person name="Riley R."/>
            <person name="LaButti K."/>
            <person name="Andreopoulos B."/>
            <person name="Lipzen A."/>
            <person name="Chen C."/>
            <person name="Yan M."/>
            <person name="Daum C."/>
            <person name="Ng V."/>
            <person name="Clum A."/>
            <person name="Steindorff A."/>
            <person name="Ohm R.A."/>
            <person name="Martin F."/>
            <person name="Silar P."/>
            <person name="Natvig D.O."/>
            <person name="Lalanne C."/>
            <person name="Gautier V."/>
            <person name="Ament-Velasquez S.L."/>
            <person name="Kruys A."/>
            <person name="Hutchinson M.I."/>
            <person name="Powell A.J."/>
            <person name="Barry K."/>
            <person name="Miller A.N."/>
            <person name="Grigoriev I.V."/>
            <person name="Debuchy R."/>
            <person name="Gladieux P."/>
            <person name="Hiltunen Thoren M."/>
            <person name="Johannesson H."/>
        </authorList>
    </citation>
    <scope>NUCLEOTIDE SEQUENCE</scope>
    <source>
        <strain evidence="3">SMH4131-1</strain>
    </source>
</reference>
<dbReference type="Pfam" id="PF13391">
    <property type="entry name" value="HNH_2"/>
    <property type="match status" value="1"/>
</dbReference>
<reference evidence="3" key="2">
    <citation type="submission" date="2023-06" db="EMBL/GenBank/DDBJ databases">
        <authorList>
            <consortium name="Lawrence Berkeley National Laboratory"/>
            <person name="Haridas S."/>
            <person name="Hensen N."/>
            <person name="Bonometti L."/>
            <person name="Westerberg I."/>
            <person name="Brannstrom I.O."/>
            <person name="Guillou S."/>
            <person name="Cros-Aarteil S."/>
            <person name="Calhoun S."/>
            <person name="Kuo A."/>
            <person name="Mondo S."/>
            <person name="Pangilinan J."/>
            <person name="Riley R."/>
            <person name="Labutti K."/>
            <person name="Andreopoulos B."/>
            <person name="Lipzen A."/>
            <person name="Chen C."/>
            <person name="Yanf M."/>
            <person name="Daum C."/>
            <person name="Ng V."/>
            <person name="Clum A."/>
            <person name="Steindorff A."/>
            <person name="Ohm R."/>
            <person name="Martin F."/>
            <person name="Silar P."/>
            <person name="Natvig D."/>
            <person name="Lalanne C."/>
            <person name="Gautier V."/>
            <person name="Ament-Velasquez S.L."/>
            <person name="Kruys A."/>
            <person name="Hutchinson M.I."/>
            <person name="Powell A.J."/>
            <person name="Barry K."/>
            <person name="Miller A.N."/>
            <person name="Grigoriev I.V."/>
            <person name="Debuchy R."/>
            <person name="Gladieux P."/>
            <person name="Thoren M.H."/>
            <person name="Johannesson H."/>
        </authorList>
    </citation>
    <scope>NUCLEOTIDE SEQUENCE</scope>
    <source>
        <strain evidence="3">SMH4131-1</strain>
    </source>
</reference>
<dbReference type="InterPro" id="IPR003615">
    <property type="entry name" value="HNH_nuc"/>
</dbReference>
<feature type="domain" description="HNH nuclease" evidence="2">
    <location>
        <begin position="210"/>
        <end position="279"/>
    </location>
</feature>
<gene>
    <name evidence="3" type="ORF">B0T19DRAFT_487886</name>
</gene>
<dbReference type="Proteomes" id="UP001286456">
    <property type="component" value="Unassembled WGS sequence"/>
</dbReference>
<organism evidence="3 4">
    <name type="scientific">Cercophora scortea</name>
    <dbReference type="NCBI Taxonomy" id="314031"/>
    <lineage>
        <taxon>Eukaryota</taxon>
        <taxon>Fungi</taxon>
        <taxon>Dikarya</taxon>
        <taxon>Ascomycota</taxon>
        <taxon>Pezizomycotina</taxon>
        <taxon>Sordariomycetes</taxon>
        <taxon>Sordariomycetidae</taxon>
        <taxon>Sordariales</taxon>
        <taxon>Lasiosphaeriaceae</taxon>
        <taxon>Cercophora</taxon>
    </lineage>
</organism>
<sequence length="375" mass="41306">MKLPSLISFFTLSASATFALPSPIPPRPGLLSIVSFYTAEQCSASKNFWAVSTGTETWFPALKPTNGCEAINSTWSIASVKVGYAAEDCKISFYTDVGCEDDEVSPALGESEGNGIGFYHIVQHFASQCPVDKSRSRDAQYSRPLLVRFTYKYVRSQGSQDMGLDEPNVDLVDERVEADLRSSLLDFADYLLDNFFLPYLLSEDTNPIDKLEVAHILPHSLTKASSGTQLDPSREAALAVLNMFDMGIAHLIEGTEIDRPRNAVTLTPFLHRLFGDFRIFSKPAVDQPSHTYSIVTRTLRLAENWTIDPPSSRLLAVHYAISHILQLSAAGEHIDRILGDAEEYGVRAVGFTKPGRLVSLVLGQWADGGIPSREI</sequence>
<accession>A0AAE0I771</accession>
<keyword evidence="4" id="KW-1185">Reference proteome</keyword>
<dbReference type="AlphaFoldDB" id="A0AAE0I771"/>
<evidence type="ECO:0000313" key="4">
    <source>
        <dbReference type="Proteomes" id="UP001286456"/>
    </source>
</evidence>
<comment type="caution">
    <text evidence="3">The sequence shown here is derived from an EMBL/GenBank/DDBJ whole genome shotgun (WGS) entry which is preliminary data.</text>
</comment>
<evidence type="ECO:0000256" key="1">
    <source>
        <dbReference type="SAM" id="SignalP"/>
    </source>
</evidence>
<keyword evidence="1" id="KW-0732">Signal</keyword>
<feature type="chain" id="PRO_5042108002" description="HNH nuclease domain-containing protein" evidence="1">
    <location>
        <begin position="20"/>
        <end position="375"/>
    </location>
</feature>
<feature type="signal peptide" evidence="1">
    <location>
        <begin position="1"/>
        <end position="19"/>
    </location>
</feature>
<evidence type="ECO:0000259" key="2">
    <source>
        <dbReference type="Pfam" id="PF13391"/>
    </source>
</evidence>
<dbReference type="EMBL" id="JAUEPO010000006">
    <property type="protein sequence ID" value="KAK3319559.1"/>
    <property type="molecule type" value="Genomic_DNA"/>
</dbReference>
<name>A0AAE0I771_9PEZI</name>
<evidence type="ECO:0000313" key="3">
    <source>
        <dbReference type="EMBL" id="KAK3319559.1"/>
    </source>
</evidence>
<protein>
    <recommendedName>
        <fullName evidence="2">HNH nuclease domain-containing protein</fullName>
    </recommendedName>
</protein>